<dbReference type="PANTHER" id="PTHR36933">
    <property type="entry name" value="SLL0788 PROTEIN"/>
    <property type="match status" value="1"/>
</dbReference>
<feature type="signal peptide" evidence="1">
    <location>
        <begin position="1"/>
        <end position="27"/>
    </location>
</feature>
<dbReference type="InterPro" id="IPR012347">
    <property type="entry name" value="Ferritin-like"/>
</dbReference>
<reference evidence="3 4" key="1">
    <citation type="submission" date="2022-08" db="EMBL/GenBank/DDBJ databases">
        <title>Reclassification of Massilia species as members of the genera Telluria, Duganella, Pseudoduganella, Mokoshia gen. nov. and Zemynaea gen. nov. using orthogonal and non-orthogonal genome-based approaches.</title>
        <authorList>
            <person name="Bowman J.P."/>
        </authorList>
    </citation>
    <scope>NUCLEOTIDE SEQUENCE [LARGE SCALE GENOMIC DNA]</scope>
    <source>
        <strain evidence="3 4">JCM 31661</strain>
    </source>
</reference>
<feature type="chain" id="PRO_5046428468" evidence="1">
    <location>
        <begin position="28"/>
        <end position="134"/>
    </location>
</feature>
<keyword evidence="4" id="KW-1185">Reference proteome</keyword>
<dbReference type="Proteomes" id="UP001206572">
    <property type="component" value="Unassembled WGS sequence"/>
</dbReference>
<dbReference type="Gene3D" id="1.20.1260.10">
    <property type="match status" value="1"/>
</dbReference>
<dbReference type="Pfam" id="PF03713">
    <property type="entry name" value="DUF305"/>
    <property type="match status" value="1"/>
</dbReference>
<evidence type="ECO:0000256" key="1">
    <source>
        <dbReference type="SAM" id="SignalP"/>
    </source>
</evidence>
<dbReference type="PANTHER" id="PTHR36933:SF1">
    <property type="entry name" value="SLL0788 PROTEIN"/>
    <property type="match status" value="1"/>
</dbReference>
<dbReference type="RefSeq" id="WP_258829977.1">
    <property type="nucleotide sequence ID" value="NZ_JANUHA010000021.1"/>
</dbReference>
<proteinExistence type="predicted"/>
<evidence type="ECO:0000313" key="3">
    <source>
        <dbReference type="EMBL" id="MCS0598974.1"/>
    </source>
</evidence>
<keyword evidence="1" id="KW-0732">Signal</keyword>
<sequence length="134" mass="14660">MKTVQTRIALMAGACALVFGVSANSFAQSGQHAQHGAASGQAGQHHDMAGHEMMQSMEAMHQKMSSMQMTGDHDHDFAMMMRSHHQAGIDMAKAQLKNGKDPQMQAMAKKVISDQTKEIKKLDQWLAKHKASSK</sequence>
<protein>
    <submittedName>
        <fullName evidence="3">DUF305 domain-containing protein</fullName>
    </submittedName>
</protein>
<dbReference type="InterPro" id="IPR005183">
    <property type="entry name" value="DUF305_CopM-like"/>
</dbReference>
<evidence type="ECO:0000259" key="2">
    <source>
        <dbReference type="Pfam" id="PF03713"/>
    </source>
</evidence>
<dbReference type="EMBL" id="JANUHA010000021">
    <property type="protein sequence ID" value="MCS0598974.1"/>
    <property type="molecule type" value="Genomic_DNA"/>
</dbReference>
<name>A0ABT2ARU6_9BURK</name>
<organism evidence="3 4">
    <name type="scientific">Massilia agri</name>
    <dbReference type="NCBI Taxonomy" id="1886785"/>
    <lineage>
        <taxon>Bacteria</taxon>
        <taxon>Pseudomonadati</taxon>
        <taxon>Pseudomonadota</taxon>
        <taxon>Betaproteobacteria</taxon>
        <taxon>Burkholderiales</taxon>
        <taxon>Oxalobacteraceae</taxon>
        <taxon>Telluria group</taxon>
        <taxon>Massilia</taxon>
    </lineage>
</organism>
<comment type="caution">
    <text evidence="3">The sequence shown here is derived from an EMBL/GenBank/DDBJ whole genome shotgun (WGS) entry which is preliminary data.</text>
</comment>
<accession>A0ABT2ARU6</accession>
<gene>
    <name evidence="3" type="ORF">NX780_21750</name>
</gene>
<evidence type="ECO:0000313" key="4">
    <source>
        <dbReference type="Proteomes" id="UP001206572"/>
    </source>
</evidence>
<feature type="domain" description="DUF305" evidence="2">
    <location>
        <begin position="38"/>
        <end position="126"/>
    </location>
</feature>